<feature type="domain" description="Secretion system C-terminal sorting" evidence="8">
    <location>
        <begin position="574"/>
        <end position="640"/>
    </location>
</feature>
<comment type="similarity">
    <text evidence="5">Belongs to the peptidase S8 family.</text>
</comment>
<dbReference type="Proteomes" id="UP000252172">
    <property type="component" value="Unassembled WGS sequence"/>
</dbReference>
<dbReference type="InterPro" id="IPR015500">
    <property type="entry name" value="Peptidase_S8_subtilisin-rel"/>
</dbReference>
<organism evidence="9 10">
    <name type="scientific">Chryseobacterium lacus</name>
    <dbReference type="NCBI Taxonomy" id="2058346"/>
    <lineage>
        <taxon>Bacteria</taxon>
        <taxon>Pseudomonadati</taxon>
        <taxon>Bacteroidota</taxon>
        <taxon>Flavobacteriia</taxon>
        <taxon>Flavobacteriales</taxon>
        <taxon>Weeksellaceae</taxon>
        <taxon>Chryseobacterium group</taxon>
        <taxon>Chryseobacterium</taxon>
    </lineage>
</organism>
<keyword evidence="3 5" id="KW-0378">Hydrolase</keyword>
<evidence type="ECO:0000313" key="9">
    <source>
        <dbReference type="EMBL" id="RCU44053.1"/>
    </source>
</evidence>
<evidence type="ECO:0000259" key="8">
    <source>
        <dbReference type="Pfam" id="PF18962"/>
    </source>
</evidence>
<dbReference type="PROSITE" id="PS51892">
    <property type="entry name" value="SUBTILASE"/>
    <property type="match status" value="1"/>
</dbReference>
<dbReference type="GO" id="GO:0004252">
    <property type="term" value="F:serine-type endopeptidase activity"/>
    <property type="evidence" value="ECO:0007669"/>
    <property type="project" value="UniProtKB-UniRule"/>
</dbReference>
<dbReference type="InterPro" id="IPR023828">
    <property type="entry name" value="Peptidase_S8_Ser-AS"/>
</dbReference>
<dbReference type="EMBL" id="QPIE01000002">
    <property type="protein sequence ID" value="RCU44053.1"/>
    <property type="molecule type" value="Genomic_DNA"/>
</dbReference>
<keyword evidence="1 5" id="KW-0645">Protease</keyword>
<evidence type="ECO:0000256" key="6">
    <source>
        <dbReference type="SAM" id="SignalP"/>
    </source>
</evidence>
<feature type="domain" description="Peptidase S8/S53" evidence="7">
    <location>
        <begin position="162"/>
        <end position="406"/>
    </location>
</feature>
<protein>
    <submittedName>
        <fullName evidence="9">T9SS C-terminal target domain-containing protein</fullName>
    </submittedName>
</protein>
<accession>A0A368N1T4</accession>
<feature type="active site" description="Charge relay system" evidence="5">
    <location>
        <position position="167"/>
    </location>
</feature>
<dbReference type="GO" id="GO:0006508">
    <property type="term" value="P:proteolysis"/>
    <property type="evidence" value="ECO:0007669"/>
    <property type="project" value="UniProtKB-KW"/>
</dbReference>
<feature type="active site" description="Charge relay system" evidence="5">
    <location>
        <position position="137"/>
    </location>
</feature>
<dbReference type="InterPro" id="IPR034058">
    <property type="entry name" value="TagA/B/C/D_pept_dom"/>
</dbReference>
<evidence type="ECO:0000313" key="10">
    <source>
        <dbReference type="Proteomes" id="UP000252172"/>
    </source>
</evidence>
<feature type="active site" description="Charge relay system" evidence="5">
    <location>
        <position position="352"/>
    </location>
</feature>
<dbReference type="Pfam" id="PF18962">
    <property type="entry name" value="Por_Secre_tail"/>
    <property type="match status" value="1"/>
</dbReference>
<dbReference type="PANTHER" id="PTHR43399">
    <property type="entry name" value="SUBTILISIN-RELATED"/>
    <property type="match status" value="1"/>
</dbReference>
<dbReference type="AlphaFoldDB" id="A0A368N1T4"/>
<keyword evidence="2 6" id="KW-0732">Signal</keyword>
<feature type="chain" id="PRO_5016820074" evidence="6">
    <location>
        <begin position="28"/>
        <end position="642"/>
    </location>
</feature>
<evidence type="ECO:0000256" key="4">
    <source>
        <dbReference type="ARBA" id="ARBA00022825"/>
    </source>
</evidence>
<dbReference type="InterPro" id="IPR036852">
    <property type="entry name" value="Peptidase_S8/S53_dom_sf"/>
</dbReference>
<gene>
    <name evidence="9" type="ORF">DQ356_03290</name>
</gene>
<dbReference type="InterPro" id="IPR026444">
    <property type="entry name" value="Secre_tail"/>
</dbReference>
<evidence type="ECO:0000256" key="3">
    <source>
        <dbReference type="ARBA" id="ARBA00022801"/>
    </source>
</evidence>
<evidence type="ECO:0000259" key="7">
    <source>
        <dbReference type="Pfam" id="PF00082"/>
    </source>
</evidence>
<dbReference type="PANTHER" id="PTHR43399:SF5">
    <property type="entry name" value="PEPTIDASE S8 FAMILY WITH PROTEASE-ASSOCIATED DOMAIN"/>
    <property type="match status" value="1"/>
</dbReference>
<dbReference type="SUPFAM" id="SSF49785">
    <property type="entry name" value="Galactose-binding domain-like"/>
    <property type="match status" value="1"/>
</dbReference>
<evidence type="ECO:0000256" key="1">
    <source>
        <dbReference type="ARBA" id="ARBA00022670"/>
    </source>
</evidence>
<reference evidence="9 10" key="1">
    <citation type="submission" date="2018-07" db="EMBL/GenBank/DDBJ databases">
        <title>Chryseobacterium lacus sp. nov., isolated from lake water.</title>
        <authorList>
            <person name="Li C.-M."/>
        </authorList>
    </citation>
    <scope>NUCLEOTIDE SEQUENCE [LARGE SCALE GENOMIC DNA]</scope>
    <source>
        <strain evidence="9 10">YLOS41</strain>
    </source>
</reference>
<dbReference type="CDD" id="cd04842">
    <property type="entry name" value="Peptidases_S8_Kp43_protease"/>
    <property type="match status" value="1"/>
</dbReference>
<evidence type="ECO:0000256" key="2">
    <source>
        <dbReference type="ARBA" id="ARBA00022729"/>
    </source>
</evidence>
<evidence type="ECO:0000256" key="5">
    <source>
        <dbReference type="PROSITE-ProRule" id="PRU01240"/>
    </source>
</evidence>
<proteinExistence type="inferred from homology"/>
<feature type="signal peptide" evidence="6">
    <location>
        <begin position="1"/>
        <end position="27"/>
    </location>
</feature>
<dbReference type="PRINTS" id="PR00723">
    <property type="entry name" value="SUBTILISIN"/>
</dbReference>
<dbReference type="InterPro" id="IPR000209">
    <property type="entry name" value="Peptidase_S8/S53_dom"/>
</dbReference>
<dbReference type="InterPro" id="IPR008979">
    <property type="entry name" value="Galactose-bd-like_sf"/>
</dbReference>
<name>A0A368N1T4_9FLAO</name>
<keyword evidence="10" id="KW-1185">Reference proteome</keyword>
<dbReference type="NCBIfam" id="TIGR04183">
    <property type="entry name" value="Por_Secre_tail"/>
    <property type="match status" value="1"/>
</dbReference>
<dbReference type="InterPro" id="IPR051048">
    <property type="entry name" value="Peptidase_S8/S53_subtilisin"/>
</dbReference>
<dbReference type="SUPFAM" id="SSF52743">
    <property type="entry name" value="Subtilisin-like"/>
    <property type="match status" value="1"/>
</dbReference>
<keyword evidence="4 5" id="KW-0720">Serine protease</keyword>
<dbReference type="PROSITE" id="PS00138">
    <property type="entry name" value="SUBTILASE_SER"/>
    <property type="match status" value="1"/>
</dbReference>
<dbReference type="Gene3D" id="3.40.50.200">
    <property type="entry name" value="Peptidase S8/S53 domain"/>
    <property type="match status" value="1"/>
</dbReference>
<comment type="caution">
    <text evidence="9">The sequence shown here is derived from an EMBL/GenBank/DDBJ whole genome shotgun (WGS) entry which is preliminary data.</text>
</comment>
<sequence>MKKKCNFKEMKIKVLPLLLLLPFFAFSQTAEEKRKLASFSNKEANAVLAKELQKEEQQRKLRLDAYLKSNPQISKVETTDDGFGKKELMDVLPNGEKIYAKTHNFGAAITARANTLYSGGSLGLNIQGQGMIGGVWDGGTVRATHQEFMVGGFSKILNMDLTGVSSHATHVAGTVAAQGIDATARGIAFNSNVVAYDWADDLNEMLDEATSMLASNHSYGMGALGSLWFYGAYDSRARQVDQITFNNPYYLPVFSAGNDRNENTAPGSTQIANKGGYDMIFGHGNAKNILTVAAVNEVLNYNGPGSVVMSNFSSWGPSDDGRIKPDIATKGVGVRSTYSNSDTWYATLQGTSMASPGITGVVLLLQQYYNQLYSSFMKSSTAKGLILHTADEYGFADGPDYEAGWGLVNAQRAAMAIANKNMSANRSIIEENTLNNGAVFTKVITSNGTQPLKVSISWTDPAFLGQNNGVVDPTTKYLVNDLDVKVTSSTGTVFYPWKLQGMTNPSGLATNNSTNDVDNFERVDIPNPVGQYTITVTHKGTLFNGNQNYSLIVTGDNVASLSVQDTDKSEEIKLYPNPAKNVLYINKNSGAKISILDLTGRIIHQETLKDNKIFIGQLSKGTYMLIYKDNKGTEFTSKFIKE</sequence>
<dbReference type="Pfam" id="PF00082">
    <property type="entry name" value="Peptidase_S8"/>
    <property type="match status" value="1"/>
</dbReference>
<dbReference type="Gene3D" id="2.60.120.380">
    <property type="match status" value="1"/>
</dbReference>